<reference evidence="1 2" key="1">
    <citation type="submission" date="2023-10" db="EMBL/GenBank/DDBJ databases">
        <title>Bacteria for the degradation of biodegradable plastic PBAT(Polybutylene adipate terephthalate).</title>
        <authorList>
            <person name="Weon H.-Y."/>
            <person name="Yeon J."/>
        </authorList>
    </citation>
    <scope>NUCLEOTIDE SEQUENCE [LARGE SCALE GENOMIC DNA]</scope>
    <source>
        <strain evidence="1 2">SBD 7-3</strain>
    </source>
</reference>
<dbReference type="InterPro" id="IPR044543">
    <property type="entry name" value="YHJQ-like"/>
</dbReference>
<dbReference type="EMBL" id="CP136336">
    <property type="protein sequence ID" value="WOB06143.1"/>
    <property type="molecule type" value="Genomic_DNA"/>
</dbReference>
<dbReference type="Pfam" id="PF03860">
    <property type="entry name" value="Csp"/>
    <property type="match status" value="1"/>
</dbReference>
<keyword evidence="2" id="KW-1185">Reference proteome</keyword>
<evidence type="ECO:0000313" key="1">
    <source>
        <dbReference type="EMBL" id="WOB06143.1"/>
    </source>
</evidence>
<proteinExistence type="predicted"/>
<gene>
    <name evidence="1" type="ORF">RXV79_14540</name>
</gene>
<sequence length="123" mass="12886">MATSHQSCIDACNACADACDRCAIACLQEPQPKLMARCVALDIDCAQACRLAAGYMARGSALDSAACAFCAMVCLECAKECDQHAMDHCQACADACRACARECAAMAQRPARPETAAGTHSHH</sequence>
<organism evidence="1 2">
    <name type="scientific">Piscinibacter gummiphilus</name>
    <dbReference type="NCBI Taxonomy" id="946333"/>
    <lineage>
        <taxon>Bacteria</taxon>
        <taxon>Pseudomonadati</taxon>
        <taxon>Pseudomonadota</taxon>
        <taxon>Betaproteobacteria</taxon>
        <taxon>Burkholderiales</taxon>
        <taxon>Sphaerotilaceae</taxon>
        <taxon>Piscinibacter</taxon>
    </lineage>
</organism>
<dbReference type="PANTHER" id="PTHR37310:SF1">
    <property type="entry name" value="CYTOPLASMIC PROTEIN"/>
    <property type="match status" value="1"/>
</dbReference>
<dbReference type="InterPro" id="IPR005560">
    <property type="entry name" value="Csp_YhjQ"/>
</dbReference>
<dbReference type="RefSeq" id="WP_316698476.1">
    <property type="nucleotide sequence ID" value="NZ_CP136336.1"/>
</dbReference>
<protein>
    <submittedName>
        <fullName evidence="1">Four-helix bundle copper-binding protein</fullName>
    </submittedName>
</protein>
<accession>A0ABZ0CMR5</accession>
<dbReference type="CDD" id="cd08026">
    <property type="entry name" value="DUF326"/>
    <property type="match status" value="1"/>
</dbReference>
<dbReference type="Gene3D" id="1.20.1270.360">
    <property type="match status" value="1"/>
</dbReference>
<dbReference type="PANTHER" id="PTHR37310">
    <property type="entry name" value="CYTOPLASMIC PROTEIN-RELATED"/>
    <property type="match status" value="1"/>
</dbReference>
<dbReference type="Proteomes" id="UP001303946">
    <property type="component" value="Chromosome"/>
</dbReference>
<name>A0ABZ0CMR5_9BURK</name>
<evidence type="ECO:0000313" key="2">
    <source>
        <dbReference type="Proteomes" id="UP001303946"/>
    </source>
</evidence>